<dbReference type="EC" id="2.2.1.6" evidence="4"/>
<dbReference type="CDD" id="cd00568">
    <property type="entry name" value="TPP_enzymes"/>
    <property type="match status" value="1"/>
</dbReference>
<evidence type="ECO:0000256" key="4">
    <source>
        <dbReference type="ARBA" id="ARBA00013145"/>
    </source>
</evidence>
<dbReference type="InterPro" id="IPR029035">
    <property type="entry name" value="DHS-like_NAD/FAD-binding_dom"/>
</dbReference>
<keyword evidence="8" id="KW-0028">Amino-acid biosynthesis</keyword>
<evidence type="ECO:0000259" key="12">
    <source>
        <dbReference type="Pfam" id="PF00205"/>
    </source>
</evidence>
<dbReference type="Pfam" id="PF02776">
    <property type="entry name" value="TPP_enzyme_N"/>
    <property type="match status" value="1"/>
</dbReference>
<dbReference type="SUPFAM" id="SSF52518">
    <property type="entry name" value="Thiamin diphosphate-binding fold (THDP-binding)"/>
    <property type="match status" value="2"/>
</dbReference>
<evidence type="ECO:0000256" key="5">
    <source>
        <dbReference type="ARBA" id="ARBA00022630"/>
    </source>
</evidence>
<feature type="region of interest" description="Disordered" evidence="11">
    <location>
        <begin position="335"/>
        <end position="363"/>
    </location>
</feature>
<protein>
    <recommendedName>
        <fullName evidence="4">acetolactate synthase</fullName>
        <ecNumber evidence="4">2.2.1.6</ecNumber>
    </recommendedName>
</protein>
<dbReference type="Pfam" id="PF02775">
    <property type="entry name" value="TPP_enzyme_C"/>
    <property type="match status" value="1"/>
</dbReference>
<keyword evidence="16" id="KW-1185">Reference proteome</keyword>
<feature type="domain" description="Thiamine pyrophosphate enzyme N-terminal TPP-binding" evidence="14">
    <location>
        <begin position="6"/>
        <end position="119"/>
    </location>
</feature>
<dbReference type="SUPFAM" id="SSF52467">
    <property type="entry name" value="DHS-like NAD/FAD-binding domain"/>
    <property type="match status" value="1"/>
</dbReference>
<evidence type="ECO:0000313" key="15">
    <source>
        <dbReference type="EMBL" id="MDK4300012.1"/>
    </source>
</evidence>
<dbReference type="Gene3D" id="3.40.50.1220">
    <property type="entry name" value="TPP-binding domain"/>
    <property type="match status" value="1"/>
</dbReference>
<dbReference type="PANTHER" id="PTHR18968">
    <property type="entry name" value="THIAMINE PYROPHOSPHATE ENZYMES"/>
    <property type="match status" value="1"/>
</dbReference>
<evidence type="ECO:0000256" key="8">
    <source>
        <dbReference type="ARBA" id="ARBA00023304"/>
    </source>
</evidence>
<dbReference type="GeneID" id="64187845"/>
<comment type="caution">
    <text evidence="15">The sequence shown here is derived from an EMBL/GenBank/DDBJ whole genome shotgun (WGS) entry which is preliminary data.</text>
</comment>
<comment type="catalytic activity">
    <reaction evidence="9">
        <text>2 pyruvate + H(+) = (2S)-2-acetolactate + CO2</text>
        <dbReference type="Rhea" id="RHEA:25249"/>
        <dbReference type="ChEBI" id="CHEBI:15361"/>
        <dbReference type="ChEBI" id="CHEBI:15378"/>
        <dbReference type="ChEBI" id="CHEBI:16526"/>
        <dbReference type="ChEBI" id="CHEBI:58476"/>
        <dbReference type="EC" id="2.2.1.6"/>
    </reaction>
</comment>
<gene>
    <name evidence="15" type="ORF">QPX45_01905</name>
</gene>
<evidence type="ECO:0000256" key="1">
    <source>
        <dbReference type="ARBA" id="ARBA00004974"/>
    </source>
</evidence>
<evidence type="ECO:0000256" key="9">
    <source>
        <dbReference type="ARBA" id="ARBA00048670"/>
    </source>
</evidence>
<comment type="pathway">
    <text evidence="2">Amino-acid biosynthesis; L-valine biosynthesis; L-valine from pyruvate: step 1/4.</text>
</comment>
<evidence type="ECO:0000313" key="16">
    <source>
        <dbReference type="Proteomes" id="UP001243856"/>
    </source>
</evidence>
<evidence type="ECO:0000256" key="11">
    <source>
        <dbReference type="SAM" id="MobiDB-lite"/>
    </source>
</evidence>
<keyword evidence="6" id="KW-0274">FAD</keyword>
<dbReference type="InterPro" id="IPR045229">
    <property type="entry name" value="TPP_enz"/>
</dbReference>
<reference evidence="15 16" key="1">
    <citation type="submission" date="2023-05" db="EMBL/GenBank/DDBJ databases">
        <title>Metabolic capabilities are highly conserved among human nasal-associated Corynebacterium species in pangenomic analyses.</title>
        <authorList>
            <person name="Tran T.H."/>
            <person name="Roberts A.Q."/>
            <person name="Escapa I.F."/>
            <person name="Gao W."/>
            <person name="Conlan S."/>
            <person name="Kong H."/>
            <person name="Segre J.A."/>
            <person name="Kelly M.S."/>
            <person name="Lemon K.P."/>
        </authorList>
    </citation>
    <scope>NUCLEOTIDE SEQUENCE [LARGE SCALE GENOMIC DNA]</scope>
    <source>
        <strain evidence="15 16">KPL2811</strain>
    </source>
</reference>
<dbReference type="Pfam" id="PF00205">
    <property type="entry name" value="TPP_enzyme_M"/>
    <property type="match status" value="1"/>
</dbReference>
<dbReference type="Proteomes" id="UP001243856">
    <property type="component" value="Unassembled WGS sequence"/>
</dbReference>
<dbReference type="InterPro" id="IPR012001">
    <property type="entry name" value="Thiamin_PyroP_enz_TPP-bd_dom"/>
</dbReference>
<feature type="domain" description="Thiamine pyrophosphate enzyme TPP-binding" evidence="13">
    <location>
        <begin position="423"/>
        <end position="572"/>
    </location>
</feature>
<feature type="domain" description="Thiamine pyrophosphate enzyme central" evidence="12">
    <location>
        <begin position="191"/>
        <end position="320"/>
    </location>
</feature>
<dbReference type="InterPro" id="IPR012000">
    <property type="entry name" value="Thiamin_PyroP_enz_cen_dom"/>
</dbReference>
<dbReference type="CDD" id="cd07035">
    <property type="entry name" value="TPP_PYR_POX_like"/>
    <property type="match status" value="1"/>
</dbReference>
<evidence type="ECO:0000256" key="2">
    <source>
        <dbReference type="ARBA" id="ARBA00005025"/>
    </source>
</evidence>
<keyword evidence="7 10" id="KW-0786">Thiamine pyrophosphate</keyword>
<dbReference type="EMBL" id="JASNVK010000002">
    <property type="protein sequence ID" value="MDK4300012.1"/>
    <property type="molecule type" value="Genomic_DNA"/>
</dbReference>
<proteinExistence type="inferred from homology"/>
<sequence length="589" mass="62633">MSVGHVGTAIARSLELHDVPRIFEVPGESFLPVLDGLYESSIDTIVCRQEGGACYMAEAHGKATGRPGVAMVTRGPGAANAFVGIHTAWQDATPLVLFVGLVPTSDRDRESFQEFDIKAWFGTQAKRVYVLDDASRASRVVAEAFHLATQGRPGPVVIGLPEDVLHQEFTGDLCQPLPASHGAFSNADLDFLADELRAAEKPLIFAGGAHWNPDTCAAIQKFAEKQQIPVVHDWRASDRIAFSSPANAGWLGYGRNDAATQLLTEADLVVEIGAVLTDVPTDGYTLRQSLDAKNILINTDTTLLGNSAAITRHILASPQVFAEITEELTKRIGSAERVAADSEASTGTSSSTSTGTDAGTEAGTGISATQHEWFTTAHRNHLAFADVGKPENWPQTAAGTAHMESIMAAIQQQAPKDALYTFGAGNHCLWAQRYLHTETYPSQLSVRNGSMGYSIPSAVAASLQFPERTVITIAGDGEYLMNGQELATAVQAGAAFMAVVMSNAEFGTIRTHQLNHYPKRVSGTQLTNPDFAAAAIAYGAHGETVTSDQDAAGAVERALAAVREGKPAVINVITDQALSIPTVRQNTDE</sequence>
<dbReference type="Gene3D" id="3.40.50.970">
    <property type="match status" value="2"/>
</dbReference>
<comment type="pathway">
    <text evidence="1">Amino-acid biosynthesis; L-isoleucine biosynthesis; L-isoleucine from 2-oxobutanoate: step 1/4.</text>
</comment>
<evidence type="ECO:0000259" key="14">
    <source>
        <dbReference type="Pfam" id="PF02776"/>
    </source>
</evidence>
<evidence type="ECO:0000259" key="13">
    <source>
        <dbReference type="Pfam" id="PF02775"/>
    </source>
</evidence>
<keyword evidence="8" id="KW-0100">Branched-chain amino acid biosynthesis</keyword>
<evidence type="ECO:0000256" key="6">
    <source>
        <dbReference type="ARBA" id="ARBA00022827"/>
    </source>
</evidence>
<dbReference type="InterPro" id="IPR011766">
    <property type="entry name" value="TPP_enzyme_TPP-bd"/>
</dbReference>
<feature type="compositionally biased region" description="Low complexity" evidence="11">
    <location>
        <begin position="341"/>
        <end position="363"/>
    </location>
</feature>
<organism evidence="15 16">
    <name type="scientific">Corynebacterium propinquum</name>
    <dbReference type="NCBI Taxonomy" id="43769"/>
    <lineage>
        <taxon>Bacteria</taxon>
        <taxon>Bacillati</taxon>
        <taxon>Actinomycetota</taxon>
        <taxon>Actinomycetes</taxon>
        <taxon>Mycobacteriales</taxon>
        <taxon>Corynebacteriaceae</taxon>
        <taxon>Corynebacterium</taxon>
    </lineage>
</organism>
<keyword evidence="5" id="KW-0285">Flavoprotein</keyword>
<evidence type="ECO:0000256" key="7">
    <source>
        <dbReference type="ARBA" id="ARBA00023052"/>
    </source>
</evidence>
<dbReference type="PANTHER" id="PTHR18968:SF120">
    <property type="entry name" value="ACETOLACTATE SYNTHASE LARGE SUBUNIT"/>
    <property type="match status" value="1"/>
</dbReference>
<evidence type="ECO:0000256" key="3">
    <source>
        <dbReference type="ARBA" id="ARBA00007812"/>
    </source>
</evidence>
<evidence type="ECO:0000256" key="10">
    <source>
        <dbReference type="RuleBase" id="RU362132"/>
    </source>
</evidence>
<name>A0ABT7G1E6_9CORY</name>
<accession>A0ABT7G1E6</accession>
<dbReference type="RefSeq" id="WP_018121526.1">
    <property type="nucleotide sequence ID" value="NZ_CBCRTU010000013.1"/>
</dbReference>
<dbReference type="InterPro" id="IPR029061">
    <property type="entry name" value="THDP-binding"/>
</dbReference>
<comment type="similarity">
    <text evidence="3 10">Belongs to the TPP enzyme family.</text>
</comment>